<dbReference type="VEuPathDB" id="FungiDB:MCYG_04110"/>
<dbReference type="GeneID" id="9224442"/>
<sequence length="124" mass="13631">MRNGRPLVHTSRHFTPAQLQPSLSPSSSTPTAEPLMPLSTPELFPFQYKSSSRPAAKEAGPSWLAIPCSNKKPKPNLYQRLAGVSPLTAMNSSVIRSRIKRREVSERKQVGDAEILVNPERAGL</sequence>
<evidence type="ECO:0000313" key="3">
    <source>
        <dbReference type="Proteomes" id="UP000002035"/>
    </source>
</evidence>
<evidence type="ECO:0000256" key="1">
    <source>
        <dbReference type="SAM" id="MobiDB-lite"/>
    </source>
</evidence>
<organism evidence="2 3">
    <name type="scientific">Arthroderma otae (strain ATCC MYA-4605 / CBS 113480)</name>
    <name type="common">Microsporum canis</name>
    <dbReference type="NCBI Taxonomy" id="554155"/>
    <lineage>
        <taxon>Eukaryota</taxon>
        <taxon>Fungi</taxon>
        <taxon>Dikarya</taxon>
        <taxon>Ascomycota</taxon>
        <taxon>Pezizomycotina</taxon>
        <taxon>Eurotiomycetes</taxon>
        <taxon>Eurotiomycetidae</taxon>
        <taxon>Onygenales</taxon>
        <taxon>Arthrodermataceae</taxon>
        <taxon>Microsporum</taxon>
    </lineage>
</organism>
<dbReference type="HOGENOM" id="CLU_1961165_0_0_1"/>
<keyword evidence="3" id="KW-1185">Reference proteome</keyword>
<dbReference type="RefSeq" id="XP_002846373.1">
    <property type="nucleotide sequence ID" value="XM_002846327.1"/>
</dbReference>
<evidence type="ECO:0000313" key="2">
    <source>
        <dbReference type="EMBL" id="EEQ31291.1"/>
    </source>
</evidence>
<dbReference type="AlphaFoldDB" id="C5FN55"/>
<feature type="compositionally biased region" description="Low complexity" evidence="1">
    <location>
        <begin position="15"/>
        <end position="35"/>
    </location>
</feature>
<dbReference type="OrthoDB" id="4188258at2759"/>
<protein>
    <submittedName>
        <fullName evidence="2">Uncharacterized protein</fullName>
    </submittedName>
</protein>
<proteinExistence type="predicted"/>
<gene>
    <name evidence="2" type="ORF">MCYG_04110</name>
</gene>
<name>C5FN55_ARTOC</name>
<feature type="region of interest" description="Disordered" evidence="1">
    <location>
        <begin position="1"/>
        <end position="38"/>
    </location>
</feature>
<reference evidence="3" key="1">
    <citation type="journal article" date="2012" name="MBio">
        <title>Comparative genome analysis of Trichophyton rubrum and related dermatophytes reveals candidate genes involved in infection.</title>
        <authorList>
            <person name="Martinez D.A."/>
            <person name="Oliver B.G."/>
            <person name="Graeser Y."/>
            <person name="Goldberg J.M."/>
            <person name="Li W."/>
            <person name="Martinez-Rossi N.M."/>
            <person name="Monod M."/>
            <person name="Shelest E."/>
            <person name="Barton R.C."/>
            <person name="Birch E."/>
            <person name="Brakhage A.A."/>
            <person name="Chen Z."/>
            <person name="Gurr S.J."/>
            <person name="Heiman D."/>
            <person name="Heitman J."/>
            <person name="Kosti I."/>
            <person name="Rossi A."/>
            <person name="Saif S."/>
            <person name="Samalova M."/>
            <person name="Saunders C.W."/>
            <person name="Shea T."/>
            <person name="Summerbell R.C."/>
            <person name="Xu J."/>
            <person name="Young S."/>
            <person name="Zeng Q."/>
            <person name="Birren B.W."/>
            <person name="Cuomo C.A."/>
            <person name="White T.C."/>
        </authorList>
    </citation>
    <scope>NUCLEOTIDE SEQUENCE [LARGE SCALE GENOMIC DNA]</scope>
    <source>
        <strain evidence="3">ATCC MYA-4605 / CBS 113480</strain>
    </source>
</reference>
<dbReference type="eggNOG" id="ENOG502T40N">
    <property type="taxonomic scope" value="Eukaryota"/>
</dbReference>
<dbReference type="EMBL" id="DS995704">
    <property type="protein sequence ID" value="EEQ31291.1"/>
    <property type="molecule type" value="Genomic_DNA"/>
</dbReference>
<dbReference type="Proteomes" id="UP000002035">
    <property type="component" value="Unassembled WGS sequence"/>
</dbReference>
<accession>C5FN55</accession>